<evidence type="ECO:0000313" key="4">
    <source>
        <dbReference type="Proteomes" id="UP000504603"/>
    </source>
</evidence>
<feature type="compositionally biased region" description="Basic and acidic residues" evidence="3">
    <location>
        <begin position="328"/>
        <end position="349"/>
    </location>
</feature>
<sequence length="1257" mass="138997">MTRAQIKEQADASLEIISIGSLYSGLWDKKYWSSSRGKDRYPYPVGYQAIRAYNGIKYKMEIHEGPKGPLFMILSMDGGSFSGQTPDIAWEKFQRKGCLHNKIWHGKRSSCKVDGVEFFGLKNPFIQRLLRELVANISGTAEVNLLPSNLCNNASGSAQTKVEHHSADECEKAELIPCPERSKIIRKRSRNHGIEIAKSPGGAKLKKVRNHCPKIKSMTAKLSSSVSVNEENQSFCGKYEKEQIKGISLTVPKNDDISNRPTTFLAAVPASAIEKAMREDGISATTEVAHNLPNDEKLHDRLSMDKLEGINREMETDDNSGVASFQKDCPDTEDDHHHASDTSDLKQDSLGKNNLNQPDIVVPEELVMDSHPEEICSLNINSGSERNDFDSVGQDMVKSMMTFLLPQAIPLLKKTSGRKKASTSTLESLPCDGNTKDILPMEKEDREKQEHMVTQHGDYQSTVPSLELSRPSLHNLEGEQHYDHVDINGSFSSIADDGRAKEDLKPINSCGFELSGRMNDESLVNHHETTGSKKSCDSEIGENLHGTCQEGNLYVPECLPSWTSSGIALFDETMHNNIRMEECPLNLQINSGKVDLRTPKDYVESNGDEQPCLSVSFSQLHAQNAYDSSTSSFSEALNKEVLAGKKAAGIDTLPSSQVPSIVYSRRKAQNVSHLTKEHNSPPNEAYRTNCLGKHFGAEISSTRSPHSSDTKINILPRNQQREDFLSEPTPGEQSPINCSYKITMKSEAGLEKICSLSPTLDQEEASLRARANMNDHNSELLGKPVWKEDLEGCVDEEMIEHNNVFSTNKYELSHDMGATFRHNNKDSYPHCNVELYREAEGMSKIVGSYLHPMPVLSVFLINVENLIHICVLCGLPVDKNRTLMTYTVEMGEPRLGYPSLVGHTTVTLPTLNDYLGKEIAVERTGFQLTPDGKYIVLIGGVRTPFCRTGNINCSCSTCTSGKFEENVVNIVQVKYGYVSIMASLKSADCAHCILVCEPDQLVAVGRGGRLHLWVMDSTWGKQIESHTIPSGDHISPNLVDLKRIPKFANLVVGHNGVGEFSLWDISKRTLMSRFFTPSASVNQFLPISLFGWKSTEKFISNSNSGDYVKDLSYATNPSSKNTEEHSSLQPKDTAIWLLASTISDSYDSHDYLPNDCQINHEGLWKLALLANSTVTFGTEMDLRASAIGASSGRGIIGTRDGLVYIWELSTGNKLGTLLRFKGASVFCIATDDRETGVVAVAADGRLLVYLLSSDGKR</sequence>
<evidence type="ECO:0000313" key="5">
    <source>
        <dbReference type="RefSeq" id="XP_022150652.1"/>
    </source>
</evidence>
<dbReference type="InterPro" id="IPR036322">
    <property type="entry name" value="WD40_repeat_dom_sf"/>
</dbReference>
<dbReference type="OrthoDB" id="1928087at2759"/>
<keyword evidence="4" id="KW-1185">Reference proteome</keyword>
<keyword evidence="2" id="KW-0539">Nucleus</keyword>
<gene>
    <name evidence="5" type="primary">LOC111018735</name>
</gene>
<dbReference type="Proteomes" id="UP000504603">
    <property type="component" value="Unplaced"/>
</dbReference>
<dbReference type="InterPro" id="IPR040092">
    <property type="entry name" value="TBRG1"/>
</dbReference>
<evidence type="ECO:0000256" key="1">
    <source>
        <dbReference type="ARBA" id="ARBA00004123"/>
    </source>
</evidence>
<comment type="subcellular location">
    <subcellularLocation>
        <location evidence="1">Nucleus</location>
    </subcellularLocation>
</comment>
<dbReference type="Gene3D" id="2.130.10.10">
    <property type="entry name" value="YVTN repeat-like/Quinoprotein amine dehydrogenase"/>
    <property type="match status" value="1"/>
</dbReference>
<dbReference type="GeneID" id="111018735"/>
<dbReference type="KEGG" id="mcha:111018735"/>
<dbReference type="InterPro" id="IPR003889">
    <property type="entry name" value="FYrich_C"/>
</dbReference>
<dbReference type="GO" id="GO:0005634">
    <property type="term" value="C:nucleus"/>
    <property type="evidence" value="ECO:0007669"/>
    <property type="project" value="UniProtKB-SubCell"/>
</dbReference>
<dbReference type="InterPro" id="IPR003888">
    <property type="entry name" value="FYrich_N"/>
</dbReference>
<dbReference type="Gene3D" id="3.30.160.360">
    <property type="match status" value="1"/>
</dbReference>
<feature type="region of interest" description="Disordered" evidence="3">
    <location>
        <begin position="313"/>
        <end position="356"/>
    </location>
</feature>
<dbReference type="GO" id="GO:0051726">
    <property type="term" value="P:regulation of cell cycle"/>
    <property type="evidence" value="ECO:0007669"/>
    <property type="project" value="TreeGrafter"/>
</dbReference>
<evidence type="ECO:0000256" key="3">
    <source>
        <dbReference type="SAM" id="MobiDB-lite"/>
    </source>
</evidence>
<dbReference type="AlphaFoldDB" id="A0A6J1DBA8"/>
<dbReference type="PANTHER" id="PTHR22715">
    <property type="entry name" value="TRANSFORMING GROWTH FACTOR BETA REGULATED GENE 1"/>
    <property type="match status" value="1"/>
</dbReference>
<dbReference type="GO" id="GO:0048731">
    <property type="term" value="P:system development"/>
    <property type="evidence" value="ECO:0007669"/>
    <property type="project" value="UniProtKB-ARBA"/>
</dbReference>
<proteinExistence type="predicted"/>
<dbReference type="InterPro" id="IPR015943">
    <property type="entry name" value="WD40/YVTN_repeat-like_dom_sf"/>
</dbReference>
<dbReference type="PROSITE" id="PS51543">
    <property type="entry name" value="FYRC"/>
    <property type="match status" value="1"/>
</dbReference>
<dbReference type="RefSeq" id="XP_022150652.1">
    <property type="nucleotide sequence ID" value="XM_022294960.1"/>
</dbReference>
<reference evidence="5" key="1">
    <citation type="submission" date="2025-08" db="UniProtKB">
        <authorList>
            <consortium name="RefSeq"/>
        </authorList>
    </citation>
    <scope>IDENTIFICATION</scope>
    <source>
        <strain evidence="5">OHB3-1</strain>
    </source>
</reference>
<evidence type="ECO:0000256" key="2">
    <source>
        <dbReference type="ARBA" id="ARBA00023242"/>
    </source>
</evidence>
<dbReference type="SUPFAM" id="SSF50978">
    <property type="entry name" value="WD40 repeat-like"/>
    <property type="match status" value="1"/>
</dbReference>
<accession>A0A6J1DBA8</accession>
<dbReference type="PROSITE" id="PS51542">
    <property type="entry name" value="FYRN"/>
    <property type="match status" value="1"/>
</dbReference>
<dbReference type="PANTHER" id="PTHR22715:SF1">
    <property type="entry name" value="DNA BINDING PROTEIN"/>
    <property type="match status" value="1"/>
</dbReference>
<organism evidence="4 5">
    <name type="scientific">Momordica charantia</name>
    <name type="common">Bitter gourd</name>
    <name type="synonym">Balsam pear</name>
    <dbReference type="NCBI Taxonomy" id="3673"/>
    <lineage>
        <taxon>Eukaryota</taxon>
        <taxon>Viridiplantae</taxon>
        <taxon>Streptophyta</taxon>
        <taxon>Embryophyta</taxon>
        <taxon>Tracheophyta</taxon>
        <taxon>Spermatophyta</taxon>
        <taxon>Magnoliopsida</taxon>
        <taxon>eudicotyledons</taxon>
        <taxon>Gunneridae</taxon>
        <taxon>Pentapetalae</taxon>
        <taxon>rosids</taxon>
        <taxon>fabids</taxon>
        <taxon>Cucurbitales</taxon>
        <taxon>Cucurbitaceae</taxon>
        <taxon>Momordiceae</taxon>
        <taxon>Momordica</taxon>
    </lineage>
</organism>
<name>A0A6J1DBA8_MOMCH</name>
<protein>
    <submittedName>
        <fullName evidence="5">Uncharacterized protein LOC111018735 isoform X1</fullName>
    </submittedName>
</protein>
<dbReference type="GO" id="GO:0140993">
    <property type="term" value="F:histone modifying activity"/>
    <property type="evidence" value="ECO:0007669"/>
    <property type="project" value="UniProtKB-ARBA"/>
</dbReference>